<feature type="compositionally biased region" description="Basic and acidic residues" evidence="2">
    <location>
        <begin position="53"/>
        <end position="66"/>
    </location>
</feature>
<evidence type="ECO:0000313" key="5">
    <source>
        <dbReference type="Proteomes" id="UP000177167"/>
    </source>
</evidence>
<reference evidence="4 5" key="1">
    <citation type="journal article" date="2016" name="Nat. Commun.">
        <title>Thousands of microbial genomes shed light on interconnected biogeochemical processes in an aquifer system.</title>
        <authorList>
            <person name="Anantharaman K."/>
            <person name="Brown C.T."/>
            <person name="Hug L.A."/>
            <person name="Sharon I."/>
            <person name="Castelle C.J."/>
            <person name="Probst A.J."/>
            <person name="Thomas B.C."/>
            <person name="Singh A."/>
            <person name="Wilkins M.J."/>
            <person name="Karaoz U."/>
            <person name="Brodie E.L."/>
            <person name="Williams K.H."/>
            <person name="Hubbard S.S."/>
            <person name="Banfield J.F."/>
        </authorList>
    </citation>
    <scope>NUCLEOTIDE SEQUENCE [LARGE SCALE GENOMIC DNA]</scope>
</reference>
<dbReference type="Proteomes" id="UP000177167">
    <property type="component" value="Unassembled WGS sequence"/>
</dbReference>
<evidence type="ECO:0000256" key="1">
    <source>
        <dbReference type="SAM" id="Coils"/>
    </source>
</evidence>
<protein>
    <submittedName>
        <fullName evidence="4">Uncharacterized protein</fullName>
    </submittedName>
</protein>
<feature type="coiled-coil region" evidence="1">
    <location>
        <begin position="203"/>
        <end position="230"/>
    </location>
</feature>
<evidence type="ECO:0000256" key="2">
    <source>
        <dbReference type="SAM" id="MobiDB-lite"/>
    </source>
</evidence>
<keyword evidence="1" id="KW-0175">Coiled coil</keyword>
<comment type="caution">
    <text evidence="4">The sequence shown here is derived from an EMBL/GenBank/DDBJ whole genome shotgun (WGS) entry which is preliminary data.</text>
</comment>
<feature type="compositionally biased region" description="Basic and acidic residues" evidence="2">
    <location>
        <begin position="1"/>
        <end position="11"/>
    </location>
</feature>
<dbReference type="AlphaFoldDB" id="A0A1F8F761"/>
<keyword evidence="3" id="KW-0812">Transmembrane</keyword>
<keyword evidence="3" id="KW-0472">Membrane</keyword>
<name>A0A1F8F761_9BACT</name>
<dbReference type="EMBL" id="MGJP01000047">
    <property type="protein sequence ID" value="OGN08991.1"/>
    <property type="molecule type" value="Genomic_DNA"/>
</dbReference>
<accession>A0A1F8F761</accession>
<feature type="region of interest" description="Disordered" evidence="2">
    <location>
        <begin position="1"/>
        <end position="114"/>
    </location>
</feature>
<evidence type="ECO:0000313" key="4">
    <source>
        <dbReference type="EMBL" id="OGN08991.1"/>
    </source>
</evidence>
<sequence length="316" mass="35131">MALSEQEKRSEAFQQGLGKSTAEIEATRREIGSGEQPDAQTLARRQVQEEAQESWRRSEQEKRSEAFQRGLGKSTAEIEATRRKLASRPLPQENSSYKSSKQSSPGDTPDLRGGVENNYAAQLAQIRTLEGVYKDIESLRTEGQSFGHPSYFKYFICGSLALLKDGLDIAVLLTVIAVPWWWLVGPSISILVIIIFWFFDVKQKKAKEYMKNLEQNMEVIQANIVHAVRIASIVPGVKKRVARFGIVKIASFVGRNPTVTVAIGGGLETIPLVSLVPWNTIAVILSYLDERKIYVNAARNAEEAHSQLSSQLINAA</sequence>
<keyword evidence="3" id="KW-1133">Transmembrane helix</keyword>
<evidence type="ECO:0000256" key="3">
    <source>
        <dbReference type="SAM" id="Phobius"/>
    </source>
</evidence>
<feature type="transmembrane region" description="Helical" evidence="3">
    <location>
        <begin position="180"/>
        <end position="199"/>
    </location>
</feature>
<gene>
    <name evidence="4" type="ORF">A3J46_05885</name>
</gene>
<proteinExistence type="predicted"/>
<feature type="compositionally biased region" description="Low complexity" evidence="2">
    <location>
        <begin position="95"/>
        <end position="104"/>
    </location>
</feature>
<organism evidence="4 5">
    <name type="scientific">Candidatus Yanofskybacteria bacterium RIFCSPHIGHO2_02_FULL_41_11</name>
    <dbReference type="NCBI Taxonomy" id="1802675"/>
    <lineage>
        <taxon>Bacteria</taxon>
        <taxon>Candidatus Yanofskyibacteriota</taxon>
    </lineage>
</organism>